<comment type="similarity">
    <text evidence="1">Belongs to the peptidase S51 family.</text>
</comment>
<name>A0ABU7RJ58_9BACT</name>
<gene>
    <name evidence="5" type="ORF">V2H41_12005</name>
</gene>
<dbReference type="EMBL" id="JAZGLY010000007">
    <property type="protein sequence ID" value="MEE6187996.1"/>
    <property type="molecule type" value="Genomic_DNA"/>
</dbReference>
<dbReference type="SUPFAM" id="SSF52317">
    <property type="entry name" value="Class I glutamine amidotransferase-like"/>
    <property type="match status" value="1"/>
</dbReference>
<dbReference type="Proteomes" id="UP001357452">
    <property type="component" value="Unassembled WGS sequence"/>
</dbReference>
<dbReference type="InterPro" id="IPR005320">
    <property type="entry name" value="Peptidase_S51"/>
</dbReference>
<protein>
    <submittedName>
        <fullName evidence="5">Type 1 glutamine amidotransferase-like domain-containing protein</fullName>
    </submittedName>
</protein>
<sequence length="207" mass="22972">MKQLFLSSSFCDIAEHLPAFYPKPLTGKRVAFIPTASVVEVYTKYVDNDRAALEQLGLIIEALSIENNSKVKIQSTLSDCDIIYVSGGNTFYLLQELKKSGTDLLIAEEIRKGKLYIGASAGSIILAPDIAYSSLMDDPTKAPELQHYHGLDIIDIYPLPHYGNAPFKEVAAQIYQEYHNRLPIVPISNTQVIEVKGDEWQVKGIPS</sequence>
<dbReference type="Pfam" id="PF03575">
    <property type="entry name" value="Peptidase_S51"/>
    <property type="match status" value="1"/>
</dbReference>
<keyword evidence="3" id="KW-0378">Hydrolase</keyword>
<evidence type="ECO:0000256" key="1">
    <source>
        <dbReference type="ARBA" id="ARBA00006534"/>
    </source>
</evidence>
<evidence type="ECO:0000256" key="4">
    <source>
        <dbReference type="ARBA" id="ARBA00022825"/>
    </source>
</evidence>
<proteinExistence type="inferred from homology"/>
<comment type="caution">
    <text evidence="5">The sequence shown here is derived from an EMBL/GenBank/DDBJ whole genome shotgun (WGS) entry which is preliminary data.</text>
</comment>
<keyword evidence="2" id="KW-0645">Protease</keyword>
<organism evidence="5 6">
    <name type="scientific">Niabella digestorum</name>
    <dbReference type="NCBI Taxonomy" id="3117701"/>
    <lineage>
        <taxon>Bacteria</taxon>
        <taxon>Pseudomonadati</taxon>
        <taxon>Bacteroidota</taxon>
        <taxon>Chitinophagia</taxon>
        <taxon>Chitinophagales</taxon>
        <taxon>Chitinophagaceae</taxon>
        <taxon>Niabella</taxon>
    </lineage>
</organism>
<keyword evidence="6" id="KW-1185">Reference proteome</keyword>
<dbReference type="Gene3D" id="3.40.50.880">
    <property type="match status" value="1"/>
</dbReference>
<dbReference type="InterPro" id="IPR029062">
    <property type="entry name" value="Class_I_gatase-like"/>
</dbReference>
<accession>A0ABU7RJ58</accession>
<dbReference type="PANTHER" id="PTHR20842">
    <property type="entry name" value="PROTEASE S51 ALPHA-ASPARTYL DIPEPTIDASE"/>
    <property type="match status" value="1"/>
</dbReference>
<evidence type="ECO:0000313" key="5">
    <source>
        <dbReference type="EMBL" id="MEE6187996.1"/>
    </source>
</evidence>
<evidence type="ECO:0000256" key="3">
    <source>
        <dbReference type="ARBA" id="ARBA00022801"/>
    </source>
</evidence>
<dbReference type="PANTHER" id="PTHR20842:SF0">
    <property type="entry name" value="ALPHA-ASPARTYL DIPEPTIDASE"/>
    <property type="match status" value="1"/>
</dbReference>
<dbReference type="RefSeq" id="WP_330975401.1">
    <property type="nucleotide sequence ID" value="NZ_JAZGLY010000007.1"/>
</dbReference>
<evidence type="ECO:0000313" key="6">
    <source>
        <dbReference type="Proteomes" id="UP001357452"/>
    </source>
</evidence>
<keyword evidence="4" id="KW-0720">Serine protease</keyword>
<reference evidence="5 6" key="1">
    <citation type="submission" date="2024-01" db="EMBL/GenBank/DDBJ databases">
        <title>Niabella digestum sp. nov., isolated from waste digestion system.</title>
        <authorList>
            <person name="Zhang L."/>
        </authorList>
    </citation>
    <scope>NUCLEOTIDE SEQUENCE [LARGE SCALE GENOMIC DNA]</scope>
    <source>
        <strain evidence="5 6">A18</strain>
    </source>
</reference>
<evidence type="ECO:0000256" key="2">
    <source>
        <dbReference type="ARBA" id="ARBA00022670"/>
    </source>
</evidence>